<dbReference type="CDD" id="cd03702">
    <property type="entry name" value="IF2_mtIF2_II"/>
    <property type="match status" value="1"/>
</dbReference>
<dbReference type="Pfam" id="PF22042">
    <property type="entry name" value="EF-G_D2"/>
    <property type="match status" value="1"/>
</dbReference>
<dbReference type="GO" id="GO:0003743">
    <property type="term" value="F:translation initiation factor activity"/>
    <property type="evidence" value="ECO:0007669"/>
    <property type="project" value="UniProtKB-UniRule"/>
</dbReference>
<proteinExistence type="inferred from homology"/>
<evidence type="ECO:0000313" key="14">
    <source>
        <dbReference type="EMBL" id="KUK45742.1"/>
    </source>
</evidence>
<evidence type="ECO:0000256" key="11">
    <source>
        <dbReference type="RuleBase" id="RU000644"/>
    </source>
</evidence>
<dbReference type="InterPro" id="IPR000795">
    <property type="entry name" value="T_Tr_GTP-bd_dom"/>
</dbReference>
<dbReference type="SUPFAM" id="SSF52156">
    <property type="entry name" value="Initiation factor IF2/eIF5b, domain 3"/>
    <property type="match status" value="1"/>
</dbReference>
<feature type="binding site" evidence="10">
    <location>
        <begin position="206"/>
        <end position="209"/>
    </location>
    <ligand>
        <name>GTP</name>
        <dbReference type="ChEBI" id="CHEBI:37565"/>
    </ligand>
</feature>
<evidence type="ECO:0000256" key="2">
    <source>
        <dbReference type="ARBA" id="ARBA00007733"/>
    </source>
</evidence>
<evidence type="ECO:0000256" key="6">
    <source>
        <dbReference type="ARBA" id="ARBA00022741"/>
    </source>
</evidence>
<comment type="function">
    <text evidence="9 10 11">One of the essential components for the initiation of protein synthesis. Protects formylmethionyl-tRNA from spontaneous hydrolysis and promotes its binding to the 30S ribosomal subunits. Also involved in the hydrolysis of GTP during the formation of the 70S ribosomal complex.</text>
</comment>
<dbReference type="PROSITE" id="PS01176">
    <property type="entry name" value="IF2"/>
    <property type="match status" value="1"/>
</dbReference>
<comment type="subcellular location">
    <subcellularLocation>
        <location evidence="1 10 12">Cytoplasm</location>
    </subcellularLocation>
</comment>
<dbReference type="PANTHER" id="PTHR43381:SF5">
    <property type="entry name" value="TR-TYPE G DOMAIN-CONTAINING PROTEIN"/>
    <property type="match status" value="1"/>
</dbReference>
<evidence type="ECO:0000256" key="3">
    <source>
        <dbReference type="ARBA" id="ARBA00020675"/>
    </source>
</evidence>
<evidence type="ECO:0000313" key="15">
    <source>
        <dbReference type="Proteomes" id="UP000064249"/>
    </source>
</evidence>
<feature type="binding site" evidence="10">
    <location>
        <begin position="106"/>
        <end position="113"/>
    </location>
    <ligand>
        <name>GTP</name>
        <dbReference type="ChEBI" id="CHEBI:37565"/>
    </ligand>
</feature>
<evidence type="ECO:0000256" key="4">
    <source>
        <dbReference type="ARBA" id="ARBA00022490"/>
    </source>
</evidence>
<dbReference type="Gene3D" id="2.40.30.10">
    <property type="entry name" value="Translation factors"/>
    <property type="match status" value="2"/>
</dbReference>
<dbReference type="FunFam" id="3.40.50.300:FF:000019">
    <property type="entry name" value="Translation initiation factor IF-2"/>
    <property type="match status" value="1"/>
</dbReference>
<feature type="region of interest" description="G-domain" evidence="10">
    <location>
        <begin position="100"/>
        <end position="248"/>
    </location>
</feature>
<evidence type="ECO:0000256" key="12">
    <source>
        <dbReference type="RuleBase" id="RU000645"/>
    </source>
</evidence>
<dbReference type="InterPro" id="IPR044145">
    <property type="entry name" value="IF2_II"/>
</dbReference>
<evidence type="ECO:0000256" key="5">
    <source>
        <dbReference type="ARBA" id="ARBA00022540"/>
    </source>
</evidence>
<comment type="similarity">
    <text evidence="2 10 11">Belongs to the TRAFAC class translation factor GTPase superfamily. Classic translation factor GTPase family. IF-2 subfamily.</text>
</comment>
<dbReference type="InterPro" id="IPR000178">
    <property type="entry name" value="TF_IF2_bacterial-like"/>
</dbReference>
<dbReference type="Pfam" id="PF11987">
    <property type="entry name" value="IF-2"/>
    <property type="match status" value="1"/>
</dbReference>
<feature type="domain" description="Tr-type G" evidence="13">
    <location>
        <begin position="97"/>
        <end position="270"/>
    </location>
</feature>
<dbReference type="FunFam" id="2.40.30.10:FF:000054">
    <property type="entry name" value="Translation initiation factor IF-2"/>
    <property type="match status" value="1"/>
</dbReference>
<evidence type="ECO:0000256" key="10">
    <source>
        <dbReference type="HAMAP-Rule" id="MF_00100"/>
    </source>
</evidence>
<dbReference type="PROSITE" id="PS51722">
    <property type="entry name" value="G_TR_2"/>
    <property type="match status" value="1"/>
</dbReference>
<dbReference type="EMBL" id="LGFU01000169">
    <property type="protein sequence ID" value="KUK45742.1"/>
    <property type="molecule type" value="Genomic_DNA"/>
</dbReference>
<dbReference type="GO" id="GO:0005525">
    <property type="term" value="F:GTP binding"/>
    <property type="evidence" value="ECO:0007669"/>
    <property type="project" value="UniProtKB-KW"/>
</dbReference>
<feature type="binding site" evidence="10">
    <location>
        <begin position="152"/>
        <end position="156"/>
    </location>
    <ligand>
        <name>GTP</name>
        <dbReference type="ChEBI" id="CHEBI:37565"/>
    </ligand>
</feature>
<sequence>MSDNDIKKIILPYSISVRELAEKMDASPIQVIKVLMANGVMASINQNVDFDTAAVVASELGFEPELLQIEEEKPEEKGEIPLWRRVIADEKEEDLQSRPPVVTMLGHVDHGKTSLLDAIRKTNVAGGEEGGITQHIGAYQIEHSGRKITFLDTPGHAAFTSMRARGAQGADIVVLVVAADDGVMPQTREAANHAKAARVPIVVALNKMDLPSANPEMAKKQLAEIDLVPDEWDGDTIIVPVSATKMQGLDDLMEAILLVADNKEIKANPKGEVFGTVVEAELDKFRGTMATLLLQNGTIEVGDTILAGKAHGRIKAMFDFRGKPIKKAGPSTPIAVMGLNDVPRAGDIFRVVESEKEARAIVEDMEANEEQRIAAPRATLEDLFERLQAGEEQELRLIVKADVQGSLEPIVNSLKELGEKQSEVSMNVLHQETGNITESDVMLAAASDAIVIGFAVDADNAAKRLAETEGVSVRLYTIIYRLIEDVEKALKGMLEPELVERTVGSAKVLATFAVSRFKVAAGCRVIDGEIRRNGKIRVIRNNAVVFEGEIGSLKRGKDDVREVREGFECGVALKQFHEFEEGDLLECYVIEEQAR</sequence>
<accession>A0A101FWH4</accession>
<evidence type="ECO:0000256" key="8">
    <source>
        <dbReference type="ARBA" id="ARBA00023134"/>
    </source>
</evidence>
<dbReference type="Pfam" id="PF04760">
    <property type="entry name" value="IF2_N"/>
    <property type="match status" value="1"/>
</dbReference>
<gene>
    <name evidence="10" type="primary">infB</name>
    <name evidence="14" type="ORF">XD73_1386</name>
</gene>
<protein>
    <recommendedName>
        <fullName evidence="3 10">Translation initiation factor IF-2</fullName>
    </recommendedName>
</protein>
<name>A0A101FWH4_9CHLR</name>
<dbReference type="Pfam" id="PF00009">
    <property type="entry name" value="GTP_EFTU"/>
    <property type="match status" value="1"/>
</dbReference>
<keyword evidence="5 10" id="KW-0396">Initiation factor</keyword>
<keyword evidence="8 10" id="KW-0342">GTP-binding</keyword>
<dbReference type="Gene3D" id="3.40.50.10050">
    <property type="entry name" value="Translation initiation factor IF- 2, domain 3"/>
    <property type="match status" value="1"/>
</dbReference>
<dbReference type="GO" id="GO:0005829">
    <property type="term" value="C:cytosol"/>
    <property type="evidence" value="ECO:0007669"/>
    <property type="project" value="TreeGrafter"/>
</dbReference>
<dbReference type="NCBIfam" id="TIGR00231">
    <property type="entry name" value="small_GTP"/>
    <property type="match status" value="1"/>
</dbReference>
<dbReference type="NCBIfam" id="TIGR00487">
    <property type="entry name" value="IF-2"/>
    <property type="match status" value="1"/>
</dbReference>
<dbReference type="InterPro" id="IPR004161">
    <property type="entry name" value="EFTu-like_2"/>
</dbReference>
<dbReference type="Gene3D" id="3.40.50.300">
    <property type="entry name" value="P-loop containing nucleotide triphosphate hydrolases"/>
    <property type="match status" value="1"/>
</dbReference>
<dbReference type="AlphaFoldDB" id="A0A101FWH4"/>
<dbReference type="SUPFAM" id="SSF52540">
    <property type="entry name" value="P-loop containing nucleoside triphosphate hydrolases"/>
    <property type="match status" value="1"/>
</dbReference>
<evidence type="ECO:0000256" key="9">
    <source>
        <dbReference type="ARBA" id="ARBA00025162"/>
    </source>
</evidence>
<dbReference type="CDD" id="cd01887">
    <property type="entry name" value="IF2_eIF5B"/>
    <property type="match status" value="1"/>
</dbReference>
<dbReference type="Proteomes" id="UP000064249">
    <property type="component" value="Unassembled WGS sequence"/>
</dbReference>
<dbReference type="InterPro" id="IPR009000">
    <property type="entry name" value="Transl_B-barrel_sf"/>
</dbReference>
<dbReference type="PANTHER" id="PTHR43381">
    <property type="entry name" value="TRANSLATION INITIATION FACTOR IF-2-RELATED"/>
    <property type="match status" value="1"/>
</dbReference>
<keyword evidence="4 10" id="KW-0963">Cytoplasm</keyword>
<dbReference type="FunFam" id="2.40.30.10:FF:000008">
    <property type="entry name" value="Translation initiation factor IF-2"/>
    <property type="match status" value="1"/>
</dbReference>
<dbReference type="GO" id="GO:0003924">
    <property type="term" value="F:GTPase activity"/>
    <property type="evidence" value="ECO:0007669"/>
    <property type="project" value="UniProtKB-UniRule"/>
</dbReference>
<keyword evidence="7 10" id="KW-0648">Protein biosynthesis</keyword>
<dbReference type="InterPro" id="IPR023115">
    <property type="entry name" value="TIF_IF2_dom3"/>
</dbReference>
<dbReference type="InterPro" id="IPR006847">
    <property type="entry name" value="IF2_N"/>
</dbReference>
<dbReference type="FunFam" id="3.40.50.10050:FF:000001">
    <property type="entry name" value="Translation initiation factor IF-2"/>
    <property type="match status" value="1"/>
</dbReference>
<evidence type="ECO:0000256" key="1">
    <source>
        <dbReference type="ARBA" id="ARBA00004496"/>
    </source>
</evidence>
<comment type="caution">
    <text evidence="14">The sequence shown here is derived from an EMBL/GenBank/DDBJ whole genome shotgun (WGS) entry which is preliminary data.</text>
</comment>
<keyword evidence="6 10" id="KW-0547">Nucleotide-binding</keyword>
<dbReference type="InterPro" id="IPR036925">
    <property type="entry name" value="TIF_IF2_dom3_sf"/>
</dbReference>
<dbReference type="SUPFAM" id="SSF50447">
    <property type="entry name" value="Translation proteins"/>
    <property type="match status" value="2"/>
</dbReference>
<evidence type="ECO:0000256" key="7">
    <source>
        <dbReference type="ARBA" id="ARBA00022917"/>
    </source>
</evidence>
<dbReference type="PATRIC" id="fig|167964.4.peg.10"/>
<dbReference type="InterPro" id="IPR005225">
    <property type="entry name" value="Small_GTP-bd"/>
</dbReference>
<dbReference type="InterPro" id="IPR053905">
    <property type="entry name" value="EF-G-like_DII"/>
</dbReference>
<dbReference type="InterPro" id="IPR015760">
    <property type="entry name" value="TIF_IF2"/>
</dbReference>
<evidence type="ECO:0000259" key="13">
    <source>
        <dbReference type="PROSITE" id="PS51722"/>
    </source>
</evidence>
<dbReference type="CDD" id="cd03692">
    <property type="entry name" value="mtIF2_IVc"/>
    <property type="match status" value="1"/>
</dbReference>
<dbReference type="HAMAP" id="MF_00100_B">
    <property type="entry name" value="IF_2_B"/>
    <property type="match status" value="1"/>
</dbReference>
<reference evidence="14 15" key="1">
    <citation type="journal article" date="2015" name="MBio">
        <title>Genome-Resolved Metagenomic Analysis Reveals Roles for Candidate Phyla and Other Microbial Community Members in Biogeochemical Transformations in Oil Reservoirs.</title>
        <authorList>
            <person name="Hu P."/>
            <person name="Tom L."/>
            <person name="Singh A."/>
            <person name="Thomas B.C."/>
            <person name="Baker B.J."/>
            <person name="Piceno Y.M."/>
            <person name="Andersen G.L."/>
            <person name="Banfield J.F."/>
        </authorList>
    </citation>
    <scope>NUCLEOTIDE SEQUENCE [LARGE SCALE GENOMIC DNA]</scope>
    <source>
        <strain evidence="14">46_16</strain>
    </source>
</reference>
<organism evidence="14 15">
    <name type="scientific">Anaerolinea thermophila</name>
    <dbReference type="NCBI Taxonomy" id="167964"/>
    <lineage>
        <taxon>Bacteria</taxon>
        <taxon>Bacillati</taxon>
        <taxon>Chloroflexota</taxon>
        <taxon>Anaerolineae</taxon>
        <taxon>Anaerolineales</taxon>
        <taxon>Anaerolineaceae</taxon>
        <taxon>Anaerolinea</taxon>
    </lineage>
</organism>
<dbReference type="InterPro" id="IPR027417">
    <property type="entry name" value="P-loop_NTPase"/>
</dbReference>
<dbReference type="Pfam" id="PF03144">
    <property type="entry name" value="GTP_EFTU_D2"/>
    <property type="match status" value="1"/>
</dbReference>